<evidence type="ECO:0000313" key="4">
    <source>
        <dbReference type="EMBL" id="SCU90535.1"/>
    </source>
</evidence>
<accession>A0A1G4JJ80</accession>
<name>A0A1G4JJ80_9SACH</name>
<dbReference type="Pfam" id="PF07653">
    <property type="entry name" value="SH3_2"/>
    <property type="match status" value="1"/>
</dbReference>
<dbReference type="GO" id="GO:0097320">
    <property type="term" value="P:plasma membrane tubulation"/>
    <property type="evidence" value="ECO:0007669"/>
    <property type="project" value="TreeGrafter"/>
</dbReference>
<dbReference type="SUPFAM" id="SSF50044">
    <property type="entry name" value="SH3-domain"/>
    <property type="match status" value="1"/>
</dbReference>
<keyword evidence="5" id="KW-1185">Reference proteome</keyword>
<sequence>MVVEKKSQCKVQKLNSDRDFIQLKKRVHRAPRAIQKKLRSDAQVADLEFDSINGDFKRLKRLVKSLLRNCEKYSNGINCFVERSLALSRLFEYVLKSSAEWKMSQPAMSPTLAATEPTDGAKFLQFNSPGPLTSPLEPFMSPMPLNSSVSEFSSRHDVKRFRRRQEAIGGRIEADLKSMDISLHQPLAKMMQLFIQIGRVLKERELCILDLMSYASKYKRLSSKKHKRLTVRQARNKRRYARDLELEKLKYESLTTTIKVELQVLFKLFAKLLENWSLNFMLATYSIAFTLYSRLGCHAEVLEMISDHEEPFDSAKRQELPKAETLSLPSGFRMLPQSPTSAVNTGLLSIADIVSKFRSSFDPVTQHMSSFQVTRFDLLYSATLSSAKESAKANFRDSAVHGMVPTLYATAVYNYTETDTGYNDGDLAFHCGDLIKVVRKSESGWWYGESMRTKKRGYFPANYVEVSKFE</sequence>
<dbReference type="Proteomes" id="UP000191144">
    <property type="component" value="Chromosome E"/>
</dbReference>
<dbReference type="GO" id="GO:0006897">
    <property type="term" value="P:endocytosis"/>
    <property type="evidence" value="ECO:0007669"/>
    <property type="project" value="InterPro"/>
</dbReference>
<proteinExistence type="predicted"/>
<dbReference type="GO" id="GO:0043332">
    <property type="term" value="C:mating projection tip"/>
    <property type="evidence" value="ECO:0007669"/>
    <property type="project" value="TreeGrafter"/>
</dbReference>
<evidence type="ECO:0000313" key="5">
    <source>
        <dbReference type="Proteomes" id="UP000191144"/>
    </source>
</evidence>
<organism evidence="4 5">
    <name type="scientific">Lachancea meyersii CBS 8951</name>
    <dbReference type="NCBI Taxonomy" id="1266667"/>
    <lineage>
        <taxon>Eukaryota</taxon>
        <taxon>Fungi</taxon>
        <taxon>Dikarya</taxon>
        <taxon>Ascomycota</taxon>
        <taxon>Saccharomycotina</taxon>
        <taxon>Saccharomycetes</taxon>
        <taxon>Saccharomycetales</taxon>
        <taxon>Saccharomycetaceae</taxon>
        <taxon>Lachancea</taxon>
    </lineage>
</organism>
<dbReference type="InterPro" id="IPR036028">
    <property type="entry name" value="SH3-like_dom_sf"/>
</dbReference>
<dbReference type="GO" id="GO:0008289">
    <property type="term" value="F:lipid binding"/>
    <property type="evidence" value="ECO:0007669"/>
    <property type="project" value="TreeGrafter"/>
</dbReference>
<dbReference type="PANTHER" id="PTHR47174">
    <property type="entry name" value="BRIDGING INTEGRATOR 3"/>
    <property type="match status" value="1"/>
</dbReference>
<dbReference type="PANTHER" id="PTHR47174:SF1">
    <property type="entry name" value="REDUCED VIABILITY UPON STARVATION PROTEIN 167"/>
    <property type="match status" value="1"/>
</dbReference>
<dbReference type="CDD" id="cd00174">
    <property type="entry name" value="SH3"/>
    <property type="match status" value="1"/>
</dbReference>
<dbReference type="GO" id="GO:0030479">
    <property type="term" value="C:actin cortical patch"/>
    <property type="evidence" value="ECO:0007669"/>
    <property type="project" value="TreeGrafter"/>
</dbReference>
<evidence type="ECO:0000256" key="2">
    <source>
        <dbReference type="PROSITE-ProRule" id="PRU00192"/>
    </source>
</evidence>
<keyword evidence="1 2" id="KW-0728">SH3 domain</keyword>
<dbReference type="InterPro" id="IPR027267">
    <property type="entry name" value="AH/BAR_dom_sf"/>
</dbReference>
<dbReference type="GO" id="GO:0031097">
    <property type="term" value="C:medial cortex"/>
    <property type="evidence" value="ECO:0007669"/>
    <property type="project" value="TreeGrafter"/>
</dbReference>
<dbReference type="InterPro" id="IPR001452">
    <property type="entry name" value="SH3_domain"/>
</dbReference>
<dbReference type="EMBL" id="LT598481">
    <property type="protein sequence ID" value="SCU90535.1"/>
    <property type="molecule type" value="Genomic_DNA"/>
</dbReference>
<reference evidence="5" key="1">
    <citation type="submission" date="2016-03" db="EMBL/GenBank/DDBJ databases">
        <authorList>
            <person name="Devillers Hugo."/>
        </authorList>
    </citation>
    <scope>NUCLEOTIDE SEQUENCE [LARGE SCALE GENOMIC DNA]</scope>
</reference>
<dbReference type="GO" id="GO:1990528">
    <property type="term" value="C:Rvs161p-Rvs167p complex"/>
    <property type="evidence" value="ECO:0007669"/>
    <property type="project" value="TreeGrafter"/>
</dbReference>
<dbReference type="Gene3D" id="2.30.30.40">
    <property type="entry name" value="SH3 Domains"/>
    <property type="match status" value="1"/>
</dbReference>
<dbReference type="SMART" id="SM00326">
    <property type="entry name" value="SH3"/>
    <property type="match status" value="1"/>
</dbReference>
<dbReference type="PRINTS" id="PR00452">
    <property type="entry name" value="SH3DOMAIN"/>
</dbReference>
<evidence type="ECO:0000256" key="1">
    <source>
        <dbReference type="ARBA" id="ARBA00022443"/>
    </source>
</evidence>
<feature type="domain" description="SH3" evidence="3">
    <location>
        <begin position="404"/>
        <end position="469"/>
    </location>
</feature>
<dbReference type="GO" id="GO:0051666">
    <property type="term" value="P:actin cortical patch localization"/>
    <property type="evidence" value="ECO:0007669"/>
    <property type="project" value="InterPro"/>
</dbReference>
<dbReference type="SUPFAM" id="SSF103657">
    <property type="entry name" value="BAR/IMD domain-like"/>
    <property type="match status" value="1"/>
</dbReference>
<dbReference type="InterPro" id="IPR046982">
    <property type="entry name" value="BIN3/RVS161-like"/>
</dbReference>
<gene>
    <name evidence="4" type="ORF">LAME_0E08966G</name>
</gene>
<dbReference type="OrthoDB" id="10255128at2759"/>
<protein>
    <submittedName>
        <fullName evidence="4">LAME_0E08966g1_1</fullName>
    </submittedName>
</protein>
<dbReference type="PROSITE" id="PS50002">
    <property type="entry name" value="SH3"/>
    <property type="match status" value="1"/>
</dbReference>
<evidence type="ECO:0000259" key="3">
    <source>
        <dbReference type="PROSITE" id="PS50002"/>
    </source>
</evidence>
<dbReference type="AlphaFoldDB" id="A0A1G4JJ80"/>
<dbReference type="Gene3D" id="1.20.1270.60">
    <property type="entry name" value="Arfaptin homology (AH) domain/BAR domain"/>
    <property type="match status" value="1"/>
</dbReference>